<dbReference type="EMBL" id="VOIH02000005">
    <property type="protein sequence ID" value="KAF3445879.1"/>
    <property type="molecule type" value="Genomic_DNA"/>
</dbReference>
<proteinExistence type="predicted"/>
<reference evidence="1" key="1">
    <citation type="submission" date="2020-03" db="EMBL/GenBank/DDBJ databases">
        <title>A high-quality chromosome-level genome assembly of a woody plant with both climbing and erect habits, Rhamnella rubrinervis.</title>
        <authorList>
            <person name="Lu Z."/>
            <person name="Yang Y."/>
            <person name="Zhu X."/>
            <person name="Sun Y."/>
        </authorList>
    </citation>
    <scope>NUCLEOTIDE SEQUENCE</scope>
    <source>
        <strain evidence="1">BYM</strain>
        <tissue evidence="1">Leaf</tissue>
    </source>
</reference>
<name>A0A8K0MGW6_9ROSA</name>
<dbReference type="AlphaFoldDB" id="A0A8K0MGW6"/>
<evidence type="ECO:0000313" key="2">
    <source>
        <dbReference type="Proteomes" id="UP000796880"/>
    </source>
</evidence>
<accession>A0A8K0MGW6</accession>
<dbReference type="Proteomes" id="UP000796880">
    <property type="component" value="Unassembled WGS sequence"/>
</dbReference>
<protein>
    <submittedName>
        <fullName evidence="1">Uncharacterized protein</fullName>
    </submittedName>
</protein>
<evidence type="ECO:0000313" key="1">
    <source>
        <dbReference type="EMBL" id="KAF3445879.1"/>
    </source>
</evidence>
<keyword evidence="2" id="KW-1185">Reference proteome</keyword>
<gene>
    <name evidence="1" type="ORF">FNV43_RR11056</name>
</gene>
<organism evidence="1 2">
    <name type="scientific">Rhamnella rubrinervis</name>
    <dbReference type="NCBI Taxonomy" id="2594499"/>
    <lineage>
        <taxon>Eukaryota</taxon>
        <taxon>Viridiplantae</taxon>
        <taxon>Streptophyta</taxon>
        <taxon>Embryophyta</taxon>
        <taxon>Tracheophyta</taxon>
        <taxon>Spermatophyta</taxon>
        <taxon>Magnoliopsida</taxon>
        <taxon>eudicotyledons</taxon>
        <taxon>Gunneridae</taxon>
        <taxon>Pentapetalae</taxon>
        <taxon>rosids</taxon>
        <taxon>fabids</taxon>
        <taxon>Rosales</taxon>
        <taxon>Rhamnaceae</taxon>
        <taxon>rhamnoid group</taxon>
        <taxon>Rhamneae</taxon>
        <taxon>Rhamnella</taxon>
    </lineage>
</organism>
<comment type="caution">
    <text evidence="1">The sequence shown here is derived from an EMBL/GenBank/DDBJ whole genome shotgun (WGS) entry which is preliminary data.</text>
</comment>
<sequence length="276" mass="31361">MIGSYNSLQAGDDPNLYTLTTTGDCDVQDFCIKFEGFGSTLVQLIPLHSIAVSTVVCLDFLFVCALCLDVGIIEDSRLISSLDILLRMLRSQLVIRDPLIRPTKVGFELTEAHSGLVCRIRAQYNSRQCVSMELQLGAKRVPSRIYLSHGFRGPSSEGVSTLFTRFQIEEVEKYGHVNVHAILLIEDNMSKEIVLTVQHKLLWHEIKVVQHHIDEVVERESELHFKGYFIEANPSFTNGICLFIRPISKELGLAWEFIPLPRNDILFCWKMEGCQF</sequence>